<evidence type="ECO:0000256" key="7">
    <source>
        <dbReference type="ARBA" id="ARBA00025795"/>
    </source>
</evidence>
<dbReference type="GO" id="GO:0004601">
    <property type="term" value="F:peroxidase activity"/>
    <property type="evidence" value="ECO:0007669"/>
    <property type="project" value="UniProtKB-KW"/>
</dbReference>
<keyword evidence="3" id="KW-0349">Heme</keyword>
<feature type="domain" description="Heme haloperoxidase family profile" evidence="9">
    <location>
        <begin position="67"/>
        <end position="316"/>
    </location>
</feature>
<dbReference type="OrthoDB" id="407298at2759"/>
<dbReference type="Pfam" id="PF01328">
    <property type="entry name" value="Peroxidase_2"/>
    <property type="match status" value="1"/>
</dbReference>
<dbReference type="EMBL" id="CAOQHR010000012">
    <property type="protein sequence ID" value="CAI6341405.1"/>
    <property type="molecule type" value="Genomic_DNA"/>
</dbReference>
<keyword evidence="6" id="KW-0408">Iron</keyword>
<dbReference type="InterPro" id="IPR036851">
    <property type="entry name" value="Chloroperoxidase-like_sf"/>
</dbReference>
<proteinExistence type="inferred from homology"/>
<dbReference type="Gene3D" id="1.10.489.10">
    <property type="entry name" value="Chloroperoxidase-like"/>
    <property type="match status" value="1"/>
</dbReference>
<dbReference type="AlphaFoldDB" id="A0A9W4XUR9"/>
<evidence type="ECO:0000256" key="5">
    <source>
        <dbReference type="ARBA" id="ARBA00023002"/>
    </source>
</evidence>
<keyword evidence="11" id="KW-1185">Reference proteome</keyword>
<sequence length="431" mass="45510">MKAFLIYPATLFSLSCFAFPGNHGDISEDTVAEYAALAAKIARQSEVKRDSSKRAFDADAQRISTTGAHAYIAPGSNDVRGPCPGLNALANHGYISRTGVDSVLSITAASNEVFGMGLDLAAFLSVYSGVMAGDITSFSIGGKANSGSLLGGLTSSLGLLGEGQGLSASHNRFECDASPTRGDLYSTGDPVSLNLEQFEQLAAMPQGPNGYDLTVMSKFRGASFNNSIATNGHFFTGPFTHLAVNAAAHAFTYRLFGNWSAEHPGEGYLDLETLKSFEGVTGEPGNFQWEHGRERIPENWYRRPIGNEYSLVSLNLDAVHAITTEPYIIAIGGNTGEPNTFTGVDVVDLTGGVFNGQTLLEGNNLACFAFQVVSIASPDILRGGLLGNLVQTAVQKLTDALNPIIATFNCPQLTDYDTSLFEAFPGAGSGI</sequence>
<evidence type="ECO:0000256" key="1">
    <source>
        <dbReference type="ARBA" id="ARBA00001970"/>
    </source>
</evidence>
<evidence type="ECO:0000313" key="11">
    <source>
        <dbReference type="Proteomes" id="UP001152607"/>
    </source>
</evidence>
<keyword evidence="4" id="KW-0479">Metal-binding</keyword>
<protein>
    <recommendedName>
        <fullName evidence="9">Heme haloperoxidase family profile domain-containing protein</fullName>
    </recommendedName>
</protein>
<comment type="cofactor">
    <cofactor evidence="1">
        <name>heme b</name>
        <dbReference type="ChEBI" id="CHEBI:60344"/>
    </cofactor>
</comment>
<dbReference type="PANTHER" id="PTHR33577:SF1">
    <property type="entry name" value="HEME HALOPEROXIDASE FAMILY PROFILE DOMAIN-CONTAINING PROTEIN"/>
    <property type="match status" value="1"/>
</dbReference>
<dbReference type="PROSITE" id="PS51257">
    <property type="entry name" value="PROKAR_LIPOPROTEIN"/>
    <property type="match status" value="1"/>
</dbReference>
<evidence type="ECO:0000256" key="2">
    <source>
        <dbReference type="ARBA" id="ARBA00022559"/>
    </source>
</evidence>
<evidence type="ECO:0000313" key="10">
    <source>
        <dbReference type="EMBL" id="CAI6341405.1"/>
    </source>
</evidence>
<dbReference type="Proteomes" id="UP001152607">
    <property type="component" value="Unassembled WGS sequence"/>
</dbReference>
<organism evidence="10 11">
    <name type="scientific">Periconia digitata</name>
    <dbReference type="NCBI Taxonomy" id="1303443"/>
    <lineage>
        <taxon>Eukaryota</taxon>
        <taxon>Fungi</taxon>
        <taxon>Dikarya</taxon>
        <taxon>Ascomycota</taxon>
        <taxon>Pezizomycotina</taxon>
        <taxon>Dothideomycetes</taxon>
        <taxon>Pleosporomycetidae</taxon>
        <taxon>Pleosporales</taxon>
        <taxon>Massarineae</taxon>
        <taxon>Periconiaceae</taxon>
        <taxon>Periconia</taxon>
    </lineage>
</organism>
<evidence type="ECO:0000256" key="4">
    <source>
        <dbReference type="ARBA" id="ARBA00022723"/>
    </source>
</evidence>
<evidence type="ECO:0000256" key="8">
    <source>
        <dbReference type="SAM" id="SignalP"/>
    </source>
</evidence>
<evidence type="ECO:0000256" key="6">
    <source>
        <dbReference type="ARBA" id="ARBA00023004"/>
    </source>
</evidence>
<keyword evidence="5" id="KW-0560">Oxidoreductase</keyword>
<dbReference type="SUPFAM" id="SSF47571">
    <property type="entry name" value="Cloroperoxidase"/>
    <property type="match status" value="1"/>
</dbReference>
<dbReference type="GO" id="GO:0046872">
    <property type="term" value="F:metal ion binding"/>
    <property type="evidence" value="ECO:0007669"/>
    <property type="project" value="UniProtKB-KW"/>
</dbReference>
<evidence type="ECO:0000259" key="9">
    <source>
        <dbReference type="PROSITE" id="PS51405"/>
    </source>
</evidence>
<evidence type="ECO:0000256" key="3">
    <source>
        <dbReference type="ARBA" id="ARBA00022617"/>
    </source>
</evidence>
<feature type="signal peptide" evidence="8">
    <location>
        <begin position="1"/>
        <end position="24"/>
    </location>
</feature>
<feature type="chain" id="PRO_5040932334" description="Heme haloperoxidase family profile domain-containing protein" evidence="8">
    <location>
        <begin position="25"/>
        <end position="431"/>
    </location>
</feature>
<dbReference type="PANTHER" id="PTHR33577">
    <property type="entry name" value="STERIGMATOCYSTIN BIOSYNTHESIS PEROXIDASE STCC-RELATED"/>
    <property type="match status" value="1"/>
</dbReference>
<accession>A0A9W4XUR9</accession>
<comment type="caution">
    <text evidence="10">The sequence shown here is derived from an EMBL/GenBank/DDBJ whole genome shotgun (WGS) entry which is preliminary data.</text>
</comment>
<reference evidence="10" key="1">
    <citation type="submission" date="2023-01" db="EMBL/GenBank/DDBJ databases">
        <authorList>
            <person name="Van Ghelder C."/>
            <person name="Rancurel C."/>
        </authorList>
    </citation>
    <scope>NUCLEOTIDE SEQUENCE</scope>
    <source>
        <strain evidence="10">CNCM I-4278</strain>
    </source>
</reference>
<keyword evidence="2" id="KW-0575">Peroxidase</keyword>
<comment type="similarity">
    <text evidence="7">Belongs to the chloroperoxidase family.</text>
</comment>
<dbReference type="PROSITE" id="PS51405">
    <property type="entry name" value="HEME_HALOPEROXIDASE"/>
    <property type="match status" value="1"/>
</dbReference>
<gene>
    <name evidence="10" type="ORF">PDIGIT_LOCUS14602</name>
</gene>
<name>A0A9W4XUR9_9PLEO</name>
<keyword evidence="8" id="KW-0732">Signal</keyword>
<dbReference type="InterPro" id="IPR000028">
    <property type="entry name" value="Chloroperoxidase"/>
</dbReference>